<gene>
    <name evidence="13" type="ORF">GA0111570_10556</name>
</gene>
<keyword evidence="9" id="KW-0119">Carbohydrate metabolism</keyword>
<protein>
    <recommendedName>
        <fullName evidence="4">glycogen phosphorylase</fullName>
        <ecNumber evidence="4">2.4.1.1</ecNumber>
    </recommendedName>
</protein>
<evidence type="ECO:0000256" key="2">
    <source>
        <dbReference type="ARBA" id="ARBA00001933"/>
    </source>
</evidence>
<feature type="modified residue" description="N6-(pyridoxal phosphate)lysine" evidence="11">
    <location>
        <position position="597"/>
    </location>
</feature>
<dbReference type="GO" id="GO:0030170">
    <property type="term" value="F:pyridoxal phosphate binding"/>
    <property type="evidence" value="ECO:0007669"/>
    <property type="project" value="InterPro"/>
</dbReference>
<evidence type="ECO:0000256" key="11">
    <source>
        <dbReference type="PIRSR" id="PIRSR000460-1"/>
    </source>
</evidence>
<evidence type="ECO:0000256" key="5">
    <source>
        <dbReference type="ARBA" id="ARBA00022533"/>
    </source>
</evidence>
<dbReference type="PROSITE" id="PS00102">
    <property type="entry name" value="PHOSPHORYLASE"/>
    <property type="match status" value="1"/>
</dbReference>
<dbReference type="GO" id="GO:0008184">
    <property type="term" value="F:glycogen phosphorylase activity"/>
    <property type="evidence" value="ECO:0007669"/>
    <property type="project" value="InterPro"/>
</dbReference>
<evidence type="ECO:0000256" key="6">
    <source>
        <dbReference type="ARBA" id="ARBA00022676"/>
    </source>
</evidence>
<dbReference type="STRING" id="1577474.GA0111570_10556"/>
<dbReference type="PIRSF" id="PIRSF000460">
    <property type="entry name" value="Pprylas_GlgP"/>
    <property type="match status" value="1"/>
</dbReference>
<dbReference type="InterPro" id="IPR024517">
    <property type="entry name" value="Glycogen_phosphorylase_DUF3417"/>
</dbReference>
<reference evidence="13 14" key="1">
    <citation type="submission" date="2016-06" db="EMBL/GenBank/DDBJ databases">
        <authorList>
            <person name="Olsen C.W."/>
            <person name="Carey S."/>
            <person name="Hinshaw L."/>
            <person name="Karasin A.I."/>
        </authorList>
    </citation>
    <scope>NUCLEOTIDE SEQUENCE [LARGE SCALE GENOMIC DNA]</scope>
    <source>
        <strain evidence="13 14">LZ-22</strain>
    </source>
</reference>
<keyword evidence="7" id="KW-0808">Transferase</keyword>
<dbReference type="AlphaFoldDB" id="A0A1G6GTT2"/>
<evidence type="ECO:0000256" key="8">
    <source>
        <dbReference type="ARBA" id="ARBA00022898"/>
    </source>
</evidence>
<dbReference type="InterPro" id="IPR035090">
    <property type="entry name" value="Pyridoxal_P_attach_site"/>
</dbReference>
<feature type="domain" description="DUF3417" evidence="12">
    <location>
        <begin position="2"/>
        <end position="112"/>
    </location>
</feature>
<accession>A0A1G6GTT2</accession>
<sequence>MLPESLKPLEELALNLSWYWNGPTKELFRAMDPSLWESTGHDPRKMLSQIDAGRLQSLAKDTRFTRQVEYAQRDLHDYLTMDRWYQKYSADVEDAPERIAYFSAEFGVSEVLPQYSGGLGILAGDHLKAASDSGVPIIGVGLLYRHGYFRQSLDAQGWQQERYPLLAPLDLPLTLLRDADGEAVTVEVPLRQETYRARIWIAQVGRVPLLMLDSVVEGNSDAALSVTDRLYGGGVEHRLAQEVLLGIGGVRALREYCRITGEPTPTVYHANEGHAGFLGLERIREYMNDGIDFPTAVEYTRAGSLFTTHTPVPAGIDRFPRDMVVDQFRNFAPLPLDQIMAFGTEDYVGGDHGVFNMAVLGFRLGQRANGVSQLHGEVSREMFQGLWRSFDVSEVPIGSVTNGVHHKTWIHSGLLELLETPTGDSETVIDGYDWSALDRVDDNTIWSLKQRMRGELVNMARERLAASIRNRGLSGNSEWVEHALDPNILTFGFARRAASYKRLTLMLRDPERLKKLLNDPQRPIQIVIAGKAHPADNIGKGLIQEMVRFADAADVRERLVFLPDYDMSMARPLYPGCDVWINNPLRPQEACGTSGMKAAMNGAANLSVRDGWWDEWYDPKFGWEIPSMENIANADQRDAQEAAALYDIIENEIVPRFYERDGNGLPTKWIQMIRDITSGLTPKILASRMVREYTETMYVPTAKASAKIAQGRTAADTAAWKQRIRAAWPQVSVSRVEGLEQSAMSLGTALEINALVNLGELTPDDVDVQMVVGEVDDDDELHSIRTITATAGEVVDGARRYRATIELDRPGSVGVTCRVVPRHDQLSNIAEMGLAALSTD</sequence>
<keyword evidence="5" id="KW-0021">Allosteric enzyme</keyword>
<dbReference type="EMBL" id="FMYF01000005">
    <property type="protein sequence ID" value="SDB85422.1"/>
    <property type="molecule type" value="Genomic_DNA"/>
</dbReference>
<evidence type="ECO:0000256" key="10">
    <source>
        <dbReference type="ARBA" id="ARBA00025174"/>
    </source>
</evidence>
<comment type="cofactor">
    <cofactor evidence="2">
        <name>pyridoxal 5'-phosphate</name>
        <dbReference type="ChEBI" id="CHEBI:597326"/>
    </cofactor>
</comment>
<evidence type="ECO:0000256" key="7">
    <source>
        <dbReference type="ARBA" id="ARBA00022679"/>
    </source>
</evidence>
<comment type="similarity">
    <text evidence="3">Belongs to the glycogen phosphorylase family.</text>
</comment>
<dbReference type="PANTHER" id="PTHR42655">
    <property type="entry name" value="GLYCOGEN PHOSPHORYLASE"/>
    <property type="match status" value="1"/>
</dbReference>
<dbReference type="EC" id="2.4.1.1" evidence="4"/>
<proteinExistence type="inferred from homology"/>
<dbReference type="Pfam" id="PF00343">
    <property type="entry name" value="Phosphorylase"/>
    <property type="match status" value="1"/>
</dbReference>
<organism evidence="13 14">
    <name type="scientific">Raineyella antarctica</name>
    <dbReference type="NCBI Taxonomy" id="1577474"/>
    <lineage>
        <taxon>Bacteria</taxon>
        <taxon>Bacillati</taxon>
        <taxon>Actinomycetota</taxon>
        <taxon>Actinomycetes</taxon>
        <taxon>Propionibacteriales</taxon>
        <taxon>Propionibacteriaceae</taxon>
        <taxon>Raineyella</taxon>
    </lineage>
</organism>
<evidence type="ECO:0000256" key="4">
    <source>
        <dbReference type="ARBA" id="ARBA00012591"/>
    </source>
</evidence>
<name>A0A1G6GTT2_9ACTN</name>
<comment type="function">
    <text evidence="10">Phosphorylase is an important allosteric enzyme in carbohydrate metabolism. Enzymes from different sources differ in their regulatory mechanisms and in their natural substrates. However, all known phosphorylases share catalytic and structural properties.</text>
</comment>
<evidence type="ECO:0000256" key="3">
    <source>
        <dbReference type="ARBA" id="ARBA00006047"/>
    </source>
</evidence>
<dbReference type="PANTHER" id="PTHR42655:SF1">
    <property type="entry name" value="GLYCOGEN PHOSPHORYLASE"/>
    <property type="match status" value="1"/>
</dbReference>
<evidence type="ECO:0000256" key="1">
    <source>
        <dbReference type="ARBA" id="ARBA00001275"/>
    </source>
</evidence>
<dbReference type="Pfam" id="PF11897">
    <property type="entry name" value="DUF3417"/>
    <property type="match status" value="1"/>
</dbReference>
<dbReference type="Proteomes" id="UP000199086">
    <property type="component" value="Unassembled WGS sequence"/>
</dbReference>
<evidence type="ECO:0000256" key="9">
    <source>
        <dbReference type="ARBA" id="ARBA00023277"/>
    </source>
</evidence>
<evidence type="ECO:0000313" key="13">
    <source>
        <dbReference type="EMBL" id="SDB85422.1"/>
    </source>
</evidence>
<dbReference type="NCBIfam" id="TIGR02094">
    <property type="entry name" value="more_P_ylases"/>
    <property type="match status" value="1"/>
</dbReference>
<dbReference type="Gene3D" id="3.40.50.2000">
    <property type="entry name" value="Glycogen Phosphorylase B"/>
    <property type="match status" value="2"/>
</dbReference>
<dbReference type="InterPro" id="IPR052182">
    <property type="entry name" value="Glycogen/Maltodextrin_Phosph"/>
</dbReference>
<dbReference type="GO" id="GO:0005975">
    <property type="term" value="P:carbohydrate metabolic process"/>
    <property type="evidence" value="ECO:0007669"/>
    <property type="project" value="InterPro"/>
</dbReference>
<dbReference type="SUPFAM" id="SSF53756">
    <property type="entry name" value="UDP-Glycosyltransferase/glycogen phosphorylase"/>
    <property type="match status" value="1"/>
</dbReference>
<keyword evidence="14" id="KW-1185">Reference proteome</keyword>
<keyword evidence="6" id="KW-0328">Glycosyltransferase</keyword>
<evidence type="ECO:0000259" key="12">
    <source>
        <dbReference type="Pfam" id="PF11897"/>
    </source>
</evidence>
<comment type="catalytic activity">
    <reaction evidence="1">
        <text>[(1-&gt;4)-alpha-D-glucosyl](n) + phosphate = [(1-&gt;4)-alpha-D-glucosyl](n-1) + alpha-D-glucose 1-phosphate</text>
        <dbReference type="Rhea" id="RHEA:41732"/>
        <dbReference type="Rhea" id="RHEA-COMP:9584"/>
        <dbReference type="Rhea" id="RHEA-COMP:9586"/>
        <dbReference type="ChEBI" id="CHEBI:15444"/>
        <dbReference type="ChEBI" id="CHEBI:43474"/>
        <dbReference type="ChEBI" id="CHEBI:58601"/>
        <dbReference type="EC" id="2.4.1.1"/>
    </reaction>
</comment>
<dbReference type="InterPro" id="IPR011834">
    <property type="entry name" value="Agluc_phsphrylas"/>
</dbReference>
<keyword evidence="8 11" id="KW-0663">Pyridoxal phosphate</keyword>
<dbReference type="InterPro" id="IPR000811">
    <property type="entry name" value="Glyco_trans_35"/>
</dbReference>
<evidence type="ECO:0000313" key="14">
    <source>
        <dbReference type="Proteomes" id="UP000199086"/>
    </source>
</evidence>